<dbReference type="PRINTS" id="PR00793">
    <property type="entry name" value="PROAMNOPTASE"/>
</dbReference>
<dbReference type="PANTHER" id="PTHR43798">
    <property type="entry name" value="MONOACYLGLYCEROL LIPASE"/>
    <property type="match status" value="1"/>
</dbReference>
<feature type="domain" description="AB hydrolase-1" evidence="6">
    <location>
        <begin position="56"/>
        <end position="315"/>
    </location>
</feature>
<feature type="chain" id="PRO_5014776818" evidence="5">
    <location>
        <begin position="25"/>
        <end position="329"/>
    </location>
</feature>
<dbReference type="EMBL" id="OKRB01000108">
    <property type="protein sequence ID" value="SPE25417.1"/>
    <property type="molecule type" value="Genomic_DNA"/>
</dbReference>
<dbReference type="InterPro" id="IPR000073">
    <property type="entry name" value="AB_hydrolase_1"/>
</dbReference>
<comment type="similarity">
    <text evidence="1 3">Belongs to the peptidase S33 family.</text>
</comment>
<sequence>MRKSAAIVLVALCVLTLAAVQHTAAQAPSAVYPMQEGYVDAHGVLIYYVELGKGAPLMVVHGGPGADHTYFLPWLLPLARTHRLIFIDERGSGQSERLQDVSKYTVENMADDVDAVRVALNLGKIDLLGHSYGGVLAQAYALKYQQHLSHLILNSTFASTREMNEVLAREKAAMPPEKLTRLNQLEQNGLFGKGAIWEHGRYQPEYETLAWGDGYFPFLYGARPDPAYDPATGNAPTNWDLYREMWGSDGEFIIDGNLKSVEWVDRLHTIHVPTLIVVGDHDECDPSLSKEMHDKIAGSNLVILPNSGHMNFVDQPQMWQKAINGFLSQ</sequence>
<keyword evidence="2 3" id="KW-0378">Hydrolase</keyword>
<evidence type="ECO:0000256" key="4">
    <source>
        <dbReference type="PIRSR" id="PIRSR005539-1"/>
    </source>
</evidence>
<evidence type="ECO:0000256" key="3">
    <source>
        <dbReference type="PIRNR" id="PIRNR005539"/>
    </source>
</evidence>
<evidence type="ECO:0000313" key="7">
    <source>
        <dbReference type="EMBL" id="SPE25417.1"/>
    </source>
</evidence>
<feature type="active site" description="Nucleophile" evidence="4">
    <location>
        <position position="131"/>
    </location>
</feature>
<evidence type="ECO:0000256" key="5">
    <source>
        <dbReference type="SAM" id="SignalP"/>
    </source>
</evidence>
<dbReference type="InterPro" id="IPR029058">
    <property type="entry name" value="AB_hydrolase_fold"/>
</dbReference>
<dbReference type="Pfam" id="PF00561">
    <property type="entry name" value="Abhydrolase_1"/>
    <property type="match status" value="1"/>
</dbReference>
<dbReference type="PRINTS" id="PR00111">
    <property type="entry name" value="ABHYDROLASE"/>
</dbReference>
<dbReference type="SUPFAM" id="SSF53474">
    <property type="entry name" value="alpha/beta-Hydrolases"/>
    <property type="match status" value="1"/>
</dbReference>
<accession>A0A2N9LQB5</accession>
<dbReference type="Proteomes" id="UP000239735">
    <property type="component" value="Unassembled WGS sequence"/>
</dbReference>
<dbReference type="NCBIfam" id="TIGR01250">
    <property type="entry name" value="pro_imino_pep_2"/>
    <property type="match status" value="1"/>
</dbReference>
<evidence type="ECO:0000259" key="6">
    <source>
        <dbReference type="Pfam" id="PF00561"/>
    </source>
</evidence>
<dbReference type="AlphaFoldDB" id="A0A2N9LQB5"/>
<dbReference type="Gene3D" id="3.40.50.1820">
    <property type="entry name" value="alpha/beta hydrolase"/>
    <property type="match status" value="1"/>
</dbReference>
<gene>
    <name evidence="7" type="ORF">SBA5_50006</name>
</gene>
<dbReference type="InterPro" id="IPR050266">
    <property type="entry name" value="AB_hydrolase_sf"/>
</dbReference>
<evidence type="ECO:0000313" key="8">
    <source>
        <dbReference type="Proteomes" id="UP000239735"/>
    </source>
</evidence>
<evidence type="ECO:0000256" key="1">
    <source>
        <dbReference type="ARBA" id="ARBA00010088"/>
    </source>
</evidence>
<feature type="active site" evidence="4">
    <location>
        <position position="282"/>
    </location>
</feature>
<proteinExistence type="inferred from homology"/>
<dbReference type="OrthoDB" id="9775557at2"/>
<dbReference type="InterPro" id="IPR005945">
    <property type="entry name" value="Pro_imino_pep"/>
</dbReference>
<dbReference type="GO" id="GO:0008233">
    <property type="term" value="F:peptidase activity"/>
    <property type="evidence" value="ECO:0007669"/>
    <property type="project" value="InterPro"/>
</dbReference>
<dbReference type="InterPro" id="IPR002410">
    <property type="entry name" value="Peptidase_S33"/>
</dbReference>
<feature type="signal peptide" evidence="5">
    <location>
        <begin position="1"/>
        <end position="24"/>
    </location>
</feature>
<keyword evidence="5" id="KW-0732">Signal</keyword>
<dbReference type="GO" id="GO:0006508">
    <property type="term" value="P:proteolysis"/>
    <property type="evidence" value="ECO:0007669"/>
    <property type="project" value="InterPro"/>
</dbReference>
<reference evidence="8" key="1">
    <citation type="submission" date="2018-02" db="EMBL/GenBank/DDBJ databases">
        <authorList>
            <person name="Hausmann B."/>
        </authorList>
    </citation>
    <scope>NUCLEOTIDE SEQUENCE [LARGE SCALE GENOMIC DNA]</scope>
    <source>
        <strain evidence="8">Peat soil MAG SbA5</strain>
    </source>
</reference>
<organism evidence="7 8">
    <name type="scientific">Candidatus Sulfuritelmatomonas gaucii</name>
    <dbReference type="NCBI Taxonomy" id="2043161"/>
    <lineage>
        <taxon>Bacteria</taxon>
        <taxon>Pseudomonadati</taxon>
        <taxon>Acidobacteriota</taxon>
        <taxon>Terriglobia</taxon>
        <taxon>Terriglobales</taxon>
        <taxon>Acidobacteriaceae</taxon>
        <taxon>Candidatus Sulfuritelmatomonas</taxon>
    </lineage>
</organism>
<evidence type="ECO:0000256" key="2">
    <source>
        <dbReference type="ARBA" id="ARBA00022801"/>
    </source>
</evidence>
<dbReference type="PIRSF" id="PIRSF005539">
    <property type="entry name" value="Pept_S33_TRI_F1"/>
    <property type="match status" value="1"/>
</dbReference>
<protein>
    <submittedName>
        <fullName evidence="7">Proline-specific peptidase</fullName>
    </submittedName>
</protein>
<name>A0A2N9LQB5_9BACT</name>
<feature type="active site" description="Proton donor" evidence="4">
    <location>
        <position position="309"/>
    </location>
</feature>